<keyword evidence="2" id="KW-1185">Reference proteome</keyword>
<dbReference type="AlphaFoldDB" id="G9ZSV9"/>
<name>G9ZSV9_9LACO</name>
<dbReference type="Proteomes" id="UP000004625">
    <property type="component" value="Unassembled WGS sequence"/>
</dbReference>
<protein>
    <submittedName>
        <fullName evidence="1">Uncharacterized protein</fullName>
    </submittedName>
</protein>
<accession>G9ZSV9</accession>
<reference evidence="1 2" key="1">
    <citation type="submission" date="2011-09" db="EMBL/GenBank/DDBJ databases">
        <authorList>
            <person name="Weinstock G."/>
            <person name="Sodergren E."/>
            <person name="Clifton S."/>
            <person name="Fulton L."/>
            <person name="Fulton B."/>
            <person name="Courtney L."/>
            <person name="Fronick C."/>
            <person name="Harrison M."/>
            <person name="Strong C."/>
            <person name="Farmer C."/>
            <person name="Delahaunty K."/>
            <person name="Markovic C."/>
            <person name="Hall O."/>
            <person name="Minx P."/>
            <person name="Tomlinson C."/>
            <person name="Mitreva M."/>
            <person name="Hou S."/>
            <person name="Chen J."/>
            <person name="Wollam A."/>
            <person name="Pepin K.H."/>
            <person name="Johnson M."/>
            <person name="Bhonagiri V."/>
            <person name="Zhang X."/>
            <person name="Suruliraj S."/>
            <person name="Warren W."/>
            <person name="Chinwalla A."/>
            <person name="Mardis E.R."/>
            <person name="Wilson R.K."/>
        </authorList>
    </citation>
    <scope>NUCLEOTIDE SEQUENCE [LARGE SCALE GENOMIC DNA]</scope>
    <source>
        <strain evidence="1 2">F0439</strain>
    </source>
</reference>
<gene>
    <name evidence="1" type="ORF">HMPREF9103_02875</name>
</gene>
<organism evidence="1 2">
    <name type="scientific">Lentilactobacillus parafarraginis F0439</name>
    <dbReference type="NCBI Taxonomy" id="797515"/>
    <lineage>
        <taxon>Bacteria</taxon>
        <taxon>Bacillati</taxon>
        <taxon>Bacillota</taxon>
        <taxon>Bacilli</taxon>
        <taxon>Lactobacillales</taxon>
        <taxon>Lactobacillaceae</taxon>
        <taxon>Lentilactobacillus</taxon>
    </lineage>
</organism>
<dbReference type="HOGENOM" id="CLU_3291586_0_0_9"/>
<dbReference type="EMBL" id="AGEY01000197">
    <property type="protein sequence ID" value="EHL95676.1"/>
    <property type="molecule type" value="Genomic_DNA"/>
</dbReference>
<evidence type="ECO:0000313" key="1">
    <source>
        <dbReference type="EMBL" id="EHL95676.1"/>
    </source>
</evidence>
<comment type="caution">
    <text evidence="1">The sequence shown here is derived from an EMBL/GenBank/DDBJ whole genome shotgun (WGS) entry which is preliminary data.</text>
</comment>
<evidence type="ECO:0000313" key="2">
    <source>
        <dbReference type="Proteomes" id="UP000004625"/>
    </source>
</evidence>
<sequence length="40" mass="4724">MTLPGFIFTTVPHCQPTPFFQPKRNHFNCRNKPVALYFNL</sequence>
<proteinExistence type="predicted"/>